<dbReference type="InterPro" id="IPR015856">
    <property type="entry name" value="ABC_transpr_CbiO/EcfA_su"/>
</dbReference>
<keyword evidence="2 8" id="KW-0813">Transport</keyword>
<evidence type="ECO:0000256" key="4">
    <source>
        <dbReference type="ARBA" id="ARBA00022741"/>
    </source>
</evidence>
<dbReference type="Proteomes" id="UP000095594">
    <property type="component" value="Unassembled WGS sequence"/>
</dbReference>
<comment type="subcellular location">
    <subcellularLocation>
        <location evidence="1 8">Cell membrane</location>
        <topology evidence="1 8">Peripheral membrane protein</topology>
    </subcellularLocation>
</comment>
<evidence type="ECO:0000256" key="1">
    <source>
        <dbReference type="ARBA" id="ARBA00004202"/>
    </source>
</evidence>
<keyword evidence="4 8" id="KW-0547">Nucleotide-binding</keyword>
<dbReference type="SMART" id="SM00382">
    <property type="entry name" value="AAA"/>
    <property type="match status" value="1"/>
</dbReference>
<organism evidence="10 11">
    <name type="scientific">Clostridium disporicum</name>
    <dbReference type="NCBI Taxonomy" id="84024"/>
    <lineage>
        <taxon>Bacteria</taxon>
        <taxon>Bacillati</taxon>
        <taxon>Bacillota</taxon>
        <taxon>Clostridia</taxon>
        <taxon>Eubacteriales</taxon>
        <taxon>Clostridiaceae</taxon>
        <taxon>Clostridium</taxon>
    </lineage>
</organism>
<comment type="subunit">
    <text evidence="8">Forms a stable energy-coupling factor (ECF) transporter complex composed of 2 membrane-embedded substrate-binding proteins (S component), 2 ATP-binding proteins (A component) and 2 transmembrane proteins (T component).</text>
</comment>
<dbReference type="OrthoDB" id="9784332at2"/>
<dbReference type="InterPro" id="IPR017871">
    <property type="entry name" value="ABC_transporter-like_CS"/>
</dbReference>
<dbReference type="NCBIfam" id="NF010158">
    <property type="entry name" value="PRK13637.1"/>
    <property type="match status" value="1"/>
</dbReference>
<keyword evidence="10" id="KW-0378">Hydrolase</keyword>
<dbReference type="PANTHER" id="PTHR43553">
    <property type="entry name" value="HEAVY METAL TRANSPORTER"/>
    <property type="match status" value="1"/>
</dbReference>
<dbReference type="PROSITE" id="PS50893">
    <property type="entry name" value="ABC_TRANSPORTER_2"/>
    <property type="match status" value="1"/>
</dbReference>
<dbReference type="CDD" id="cd03225">
    <property type="entry name" value="ABC_cobalt_CbiO_domain1"/>
    <property type="match status" value="1"/>
</dbReference>
<evidence type="ECO:0000256" key="2">
    <source>
        <dbReference type="ARBA" id="ARBA00022448"/>
    </source>
</evidence>
<dbReference type="PANTHER" id="PTHR43553:SF27">
    <property type="entry name" value="ENERGY-COUPLING FACTOR TRANSPORTER ATP-BINDING PROTEIN ECFA2"/>
    <property type="match status" value="1"/>
</dbReference>
<keyword evidence="3 8" id="KW-1003">Cell membrane</keyword>
<sequence>MSIKIENLTHIYMPKTPFEKKALDDVNLYIEDGEFIALIGHTGSGKSTLIQHLNGLLEPSSGKIIIDDIDITEKGVKLSDIRKKVGLVFQYPEYQLFEETIEKDIAFGPTNLGLEQDEILIRVKRAMEMVGLDYEKYKDVSPFELSGGQKRRVAIAGVIAMEPKVLILDEPTAGLDPKGREDILSQIKKLHEEYKMTIILVSHSMEDVGKLAKRIIVMNHGKVALQGEPKDVFKEIDTLEEIGLGAPQVTYLMRELRRRGFNVSDEIFTVEQCKKELLRVLLNDKKINMGEK</sequence>
<dbReference type="GO" id="GO:0016887">
    <property type="term" value="F:ATP hydrolysis activity"/>
    <property type="evidence" value="ECO:0007669"/>
    <property type="project" value="InterPro"/>
</dbReference>
<dbReference type="GO" id="GO:0042626">
    <property type="term" value="F:ATPase-coupled transmembrane transporter activity"/>
    <property type="evidence" value="ECO:0007669"/>
    <property type="project" value="TreeGrafter"/>
</dbReference>
<dbReference type="PROSITE" id="PS00211">
    <property type="entry name" value="ABC_TRANSPORTER_1"/>
    <property type="match status" value="1"/>
</dbReference>
<keyword evidence="5 8" id="KW-0067">ATP-binding</keyword>
<evidence type="ECO:0000256" key="3">
    <source>
        <dbReference type="ARBA" id="ARBA00022475"/>
    </source>
</evidence>
<dbReference type="GO" id="GO:0043190">
    <property type="term" value="C:ATP-binding cassette (ABC) transporter complex"/>
    <property type="evidence" value="ECO:0007669"/>
    <property type="project" value="TreeGrafter"/>
</dbReference>
<dbReference type="InterPro" id="IPR003593">
    <property type="entry name" value="AAA+_ATPase"/>
</dbReference>
<name>A0A174ILB0_9CLOT</name>
<dbReference type="NCBIfam" id="TIGR04521">
    <property type="entry name" value="ECF_ATPase_2"/>
    <property type="match status" value="1"/>
</dbReference>
<comment type="function">
    <text evidence="8">ATP-binding (A) component of a common energy-coupling factor (ECF) ABC-transporter complex.</text>
</comment>
<dbReference type="EMBL" id="CYZX01000018">
    <property type="protein sequence ID" value="CUO88172.1"/>
    <property type="molecule type" value="Genomic_DNA"/>
</dbReference>
<dbReference type="EC" id="7.-.-.-" evidence="8"/>
<keyword evidence="6" id="KW-1278">Translocase</keyword>
<protein>
    <recommendedName>
        <fullName evidence="8">Energy-coupling factor transporter ATP-binding protein EcfA2</fullName>
        <ecNumber evidence="8">7.-.-.-</ecNumber>
    </recommendedName>
</protein>
<dbReference type="InterPro" id="IPR030946">
    <property type="entry name" value="EcfA2"/>
</dbReference>
<dbReference type="FunFam" id="3.40.50.300:FF:000224">
    <property type="entry name" value="Energy-coupling factor transporter ATP-binding protein EcfA"/>
    <property type="match status" value="1"/>
</dbReference>
<evidence type="ECO:0000313" key="10">
    <source>
        <dbReference type="EMBL" id="CUO88172.1"/>
    </source>
</evidence>
<comment type="similarity">
    <text evidence="8">Belongs to the ABC transporter superfamily. Energy-coupling factor EcfA family.</text>
</comment>
<dbReference type="InterPro" id="IPR027417">
    <property type="entry name" value="P-loop_NTPase"/>
</dbReference>
<evidence type="ECO:0000256" key="8">
    <source>
        <dbReference type="RuleBase" id="RU365104"/>
    </source>
</evidence>
<evidence type="ECO:0000256" key="5">
    <source>
        <dbReference type="ARBA" id="ARBA00022840"/>
    </source>
</evidence>
<evidence type="ECO:0000313" key="11">
    <source>
        <dbReference type="Proteomes" id="UP000095594"/>
    </source>
</evidence>
<evidence type="ECO:0000259" key="9">
    <source>
        <dbReference type="PROSITE" id="PS50893"/>
    </source>
</evidence>
<dbReference type="InterPro" id="IPR003439">
    <property type="entry name" value="ABC_transporter-like_ATP-bd"/>
</dbReference>
<dbReference type="RefSeq" id="WP_055267069.1">
    <property type="nucleotide sequence ID" value="NZ_CABIXQ010000018.1"/>
</dbReference>
<proteinExistence type="inferred from homology"/>
<reference evidence="10 11" key="1">
    <citation type="submission" date="2015-09" db="EMBL/GenBank/DDBJ databases">
        <authorList>
            <consortium name="Pathogen Informatics"/>
        </authorList>
    </citation>
    <scope>NUCLEOTIDE SEQUENCE [LARGE SCALE GENOMIC DNA]</scope>
    <source>
        <strain evidence="10 11">2789STDY5834856</strain>
    </source>
</reference>
<keyword evidence="7 8" id="KW-0472">Membrane</keyword>
<dbReference type="AlphaFoldDB" id="A0A174ILB0"/>
<evidence type="ECO:0000256" key="7">
    <source>
        <dbReference type="ARBA" id="ARBA00023136"/>
    </source>
</evidence>
<dbReference type="SUPFAM" id="SSF52540">
    <property type="entry name" value="P-loop containing nucleoside triphosphate hydrolases"/>
    <property type="match status" value="1"/>
</dbReference>
<accession>A0A174ILB0</accession>
<evidence type="ECO:0000256" key="6">
    <source>
        <dbReference type="ARBA" id="ARBA00022967"/>
    </source>
</evidence>
<dbReference type="InterPro" id="IPR050095">
    <property type="entry name" value="ECF_ABC_transporter_ATP-bd"/>
</dbReference>
<dbReference type="Pfam" id="PF00005">
    <property type="entry name" value="ABC_tran"/>
    <property type="match status" value="1"/>
</dbReference>
<dbReference type="GO" id="GO:0005524">
    <property type="term" value="F:ATP binding"/>
    <property type="evidence" value="ECO:0007669"/>
    <property type="project" value="UniProtKB-UniRule"/>
</dbReference>
<dbReference type="Gene3D" id="3.40.50.300">
    <property type="entry name" value="P-loop containing nucleotide triphosphate hydrolases"/>
    <property type="match status" value="1"/>
</dbReference>
<gene>
    <name evidence="10" type="primary">cbiO</name>
    <name evidence="10" type="ORF">ERS852471_02524</name>
</gene>
<feature type="domain" description="ABC transporter" evidence="9">
    <location>
        <begin position="3"/>
        <end position="245"/>
    </location>
</feature>